<accession>R8YIW0</accession>
<dbReference type="OrthoDB" id="7067667at2"/>
<evidence type="ECO:0000313" key="1">
    <source>
        <dbReference type="EMBL" id="EOQ69011.1"/>
    </source>
</evidence>
<sequence>MIIDIYRSKSNSEKFLSVLKDTDITTLSIPDNDYIEVTLFKSNKTIEADMPLIAMDPSNIIDQINSKGYALHSAAVKMETGIVK</sequence>
<dbReference type="EMBL" id="APQM01000007">
    <property type="protein sequence ID" value="EOQ69011.1"/>
    <property type="molecule type" value="Genomic_DNA"/>
</dbReference>
<protein>
    <submittedName>
        <fullName evidence="1">Uncharacterized protein</fullName>
    </submittedName>
</protein>
<reference evidence="1 2" key="1">
    <citation type="submission" date="2013-02" db="EMBL/GenBank/DDBJ databases">
        <title>The Genome Sequence of Acinetobacter sp. ANC 4050.</title>
        <authorList>
            <consortium name="The Broad Institute Genome Sequencing Platform"/>
            <consortium name="The Broad Institute Genome Sequencing Center for Infectious Disease"/>
            <person name="Cerqueira G."/>
            <person name="Feldgarden M."/>
            <person name="Courvalin P."/>
            <person name="Perichon B."/>
            <person name="Grillot-Courvalin C."/>
            <person name="Clermont D."/>
            <person name="Rocha E."/>
            <person name="Yoon E.-J."/>
            <person name="Nemec A."/>
            <person name="Walker B."/>
            <person name="Young S.K."/>
            <person name="Zeng Q."/>
            <person name="Gargeya S."/>
            <person name="Fitzgerald M."/>
            <person name="Haas B."/>
            <person name="Abouelleil A."/>
            <person name="Alvarado L."/>
            <person name="Arachchi H.M."/>
            <person name="Berlin A.M."/>
            <person name="Chapman S.B."/>
            <person name="Dewar J."/>
            <person name="Goldberg J."/>
            <person name="Griggs A."/>
            <person name="Gujja S."/>
            <person name="Hansen M."/>
            <person name="Howarth C."/>
            <person name="Imamovic A."/>
            <person name="Larimer J."/>
            <person name="McCowan C."/>
            <person name="Murphy C."/>
            <person name="Neiman D."/>
            <person name="Pearson M."/>
            <person name="Priest M."/>
            <person name="Roberts A."/>
            <person name="Saif S."/>
            <person name="Shea T."/>
            <person name="Sisk P."/>
            <person name="Sykes S."/>
            <person name="Wortman J."/>
            <person name="Nusbaum C."/>
            <person name="Birren B."/>
        </authorList>
    </citation>
    <scope>NUCLEOTIDE SEQUENCE [LARGE SCALE GENOMIC DNA]</scope>
    <source>
        <strain evidence="1 2">ANC 4050</strain>
    </source>
</reference>
<dbReference type="HOGENOM" id="CLU_192679_0_0_6"/>
<organism evidence="1 2">
    <name type="scientific">Acinetobacter pittii ANC 4050</name>
    <dbReference type="NCBI Taxonomy" id="1217691"/>
    <lineage>
        <taxon>Bacteria</taxon>
        <taxon>Pseudomonadati</taxon>
        <taxon>Pseudomonadota</taxon>
        <taxon>Gammaproteobacteria</taxon>
        <taxon>Moraxellales</taxon>
        <taxon>Moraxellaceae</taxon>
        <taxon>Acinetobacter</taxon>
        <taxon>Acinetobacter calcoaceticus/baumannii complex</taxon>
    </lineage>
</organism>
<name>R8YIW0_ACIPI</name>
<dbReference type="PATRIC" id="fig|1217691.3.peg.1707"/>
<comment type="caution">
    <text evidence="1">The sequence shown here is derived from an EMBL/GenBank/DDBJ whole genome shotgun (WGS) entry which is preliminary data.</text>
</comment>
<dbReference type="AlphaFoldDB" id="R8YIW0"/>
<gene>
    <name evidence="1" type="ORF">F931_01730</name>
</gene>
<proteinExistence type="predicted"/>
<evidence type="ECO:0000313" key="2">
    <source>
        <dbReference type="Proteomes" id="UP000014024"/>
    </source>
</evidence>
<dbReference type="Proteomes" id="UP000014024">
    <property type="component" value="Unassembled WGS sequence"/>
</dbReference>
<dbReference type="RefSeq" id="WP_016141722.1">
    <property type="nucleotide sequence ID" value="NZ_KB976987.1"/>
</dbReference>